<reference evidence="1" key="2">
    <citation type="submission" date="2020-11" db="EMBL/GenBank/DDBJ databases">
        <authorList>
            <person name="McCartney M.A."/>
            <person name="Auch B."/>
            <person name="Kono T."/>
            <person name="Mallez S."/>
            <person name="Becker A."/>
            <person name="Gohl D.M."/>
            <person name="Silverstein K.A.T."/>
            <person name="Koren S."/>
            <person name="Bechman K.B."/>
            <person name="Herman A."/>
            <person name="Abrahante J.E."/>
            <person name="Garbe J."/>
        </authorList>
    </citation>
    <scope>NUCLEOTIDE SEQUENCE</scope>
    <source>
        <strain evidence="1">Duluth1</strain>
        <tissue evidence="1">Whole animal</tissue>
    </source>
</reference>
<proteinExistence type="predicted"/>
<accession>A0A9D4REA6</accession>
<dbReference type="AlphaFoldDB" id="A0A9D4REA6"/>
<gene>
    <name evidence="1" type="ORF">DPMN_026436</name>
</gene>
<evidence type="ECO:0000313" key="1">
    <source>
        <dbReference type="EMBL" id="KAH3863447.1"/>
    </source>
</evidence>
<name>A0A9D4REA6_DREPO</name>
<comment type="caution">
    <text evidence="1">The sequence shown here is derived from an EMBL/GenBank/DDBJ whole genome shotgun (WGS) entry which is preliminary data.</text>
</comment>
<evidence type="ECO:0000313" key="2">
    <source>
        <dbReference type="Proteomes" id="UP000828390"/>
    </source>
</evidence>
<organism evidence="1 2">
    <name type="scientific">Dreissena polymorpha</name>
    <name type="common">Zebra mussel</name>
    <name type="synonym">Mytilus polymorpha</name>
    <dbReference type="NCBI Taxonomy" id="45954"/>
    <lineage>
        <taxon>Eukaryota</taxon>
        <taxon>Metazoa</taxon>
        <taxon>Spiralia</taxon>
        <taxon>Lophotrochozoa</taxon>
        <taxon>Mollusca</taxon>
        <taxon>Bivalvia</taxon>
        <taxon>Autobranchia</taxon>
        <taxon>Heteroconchia</taxon>
        <taxon>Euheterodonta</taxon>
        <taxon>Imparidentia</taxon>
        <taxon>Neoheterodontei</taxon>
        <taxon>Myida</taxon>
        <taxon>Dreissenoidea</taxon>
        <taxon>Dreissenidae</taxon>
        <taxon>Dreissena</taxon>
    </lineage>
</organism>
<reference evidence="1" key="1">
    <citation type="journal article" date="2019" name="bioRxiv">
        <title>The Genome of the Zebra Mussel, Dreissena polymorpha: A Resource for Invasive Species Research.</title>
        <authorList>
            <person name="McCartney M.A."/>
            <person name="Auch B."/>
            <person name="Kono T."/>
            <person name="Mallez S."/>
            <person name="Zhang Y."/>
            <person name="Obille A."/>
            <person name="Becker A."/>
            <person name="Abrahante J.E."/>
            <person name="Garbe J."/>
            <person name="Badalamenti J.P."/>
            <person name="Herman A."/>
            <person name="Mangelson H."/>
            <person name="Liachko I."/>
            <person name="Sullivan S."/>
            <person name="Sone E.D."/>
            <person name="Koren S."/>
            <person name="Silverstein K.A.T."/>
            <person name="Beckman K.B."/>
            <person name="Gohl D.M."/>
        </authorList>
    </citation>
    <scope>NUCLEOTIDE SEQUENCE</scope>
    <source>
        <strain evidence="1">Duluth1</strain>
        <tissue evidence="1">Whole animal</tissue>
    </source>
</reference>
<protein>
    <submittedName>
        <fullName evidence="1">Uncharacterized protein</fullName>
    </submittedName>
</protein>
<dbReference type="Proteomes" id="UP000828390">
    <property type="component" value="Unassembled WGS sequence"/>
</dbReference>
<sequence>MRKRIIEEYNLAEEYTVWNTLDDLLQETLCPTIGLRDHEEHLHKNIPRTMFQWSNAALSDVTAPHAKPQHANRVSILSSSCRQTQNGPTSTDVDVKSVCRLPVQFAHSDAKPFLAIFSRVLT</sequence>
<keyword evidence="2" id="KW-1185">Reference proteome</keyword>
<dbReference type="EMBL" id="JAIWYP010000002">
    <property type="protein sequence ID" value="KAH3863447.1"/>
    <property type="molecule type" value="Genomic_DNA"/>
</dbReference>